<evidence type="ECO:0000313" key="1">
    <source>
        <dbReference type="EMBL" id="KKS94881.1"/>
    </source>
</evidence>
<reference evidence="1 2" key="1">
    <citation type="journal article" date="2015" name="Nature">
        <title>rRNA introns, odd ribosomes, and small enigmatic genomes across a large radiation of phyla.</title>
        <authorList>
            <person name="Brown C.T."/>
            <person name="Hug L.A."/>
            <person name="Thomas B.C."/>
            <person name="Sharon I."/>
            <person name="Castelle C.J."/>
            <person name="Singh A."/>
            <person name="Wilkins M.J."/>
            <person name="Williams K.H."/>
            <person name="Banfield J.F."/>
        </authorList>
    </citation>
    <scope>NUCLEOTIDE SEQUENCE [LARGE SCALE GENOMIC DNA]</scope>
</reference>
<gene>
    <name evidence="1" type="ORF">UV68_C0001G0022</name>
</gene>
<protein>
    <submittedName>
        <fullName evidence="1">Uncharacterized protein</fullName>
    </submittedName>
</protein>
<evidence type="ECO:0000313" key="2">
    <source>
        <dbReference type="Proteomes" id="UP000033980"/>
    </source>
</evidence>
<dbReference type="AlphaFoldDB" id="A0A0G1FIE9"/>
<organism evidence="1 2">
    <name type="scientific">Candidatus Collierbacteria bacterium GW2011_GWC2_43_12</name>
    <dbReference type="NCBI Taxonomy" id="1618390"/>
    <lineage>
        <taxon>Bacteria</taxon>
        <taxon>Candidatus Collieribacteriota</taxon>
    </lineage>
</organism>
<dbReference type="Proteomes" id="UP000033980">
    <property type="component" value="Unassembled WGS sequence"/>
</dbReference>
<sequence>MAKLIEKLTVVYCKEPKKDEPRRASWIPQKLSENPRSQFLDEQTLLAGAKLEIIEIVETHLLDTYGPREIDTKLAHFYGSFDKLYQRHGAYLVKALSELLDGMKFVGHDGFIRKVIVRDKVVEIRKREKNQ</sequence>
<accession>A0A0G1FIE9</accession>
<proteinExistence type="predicted"/>
<comment type="caution">
    <text evidence="1">The sequence shown here is derived from an EMBL/GenBank/DDBJ whole genome shotgun (WGS) entry which is preliminary data.</text>
</comment>
<name>A0A0G1FIE9_9BACT</name>
<dbReference type="EMBL" id="LCFK01000001">
    <property type="protein sequence ID" value="KKS94881.1"/>
    <property type="molecule type" value="Genomic_DNA"/>
</dbReference>